<dbReference type="InterPro" id="IPR000847">
    <property type="entry name" value="LysR_HTH_N"/>
</dbReference>
<dbReference type="SUPFAM" id="SSF46785">
    <property type="entry name" value="Winged helix' DNA-binding domain"/>
    <property type="match status" value="1"/>
</dbReference>
<dbReference type="PROSITE" id="PS50931">
    <property type="entry name" value="HTH_LYSR"/>
    <property type="match status" value="1"/>
</dbReference>
<protein>
    <submittedName>
        <fullName evidence="7">LysR family hydrogen peroxide-inducible transcriptional activator</fullName>
    </submittedName>
</protein>
<evidence type="ECO:0000313" key="7">
    <source>
        <dbReference type="EMBL" id="RKQ69587.1"/>
    </source>
</evidence>
<keyword evidence="2" id="KW-0805">Transcription regulation</keyword>
<dbReference type="CDD" id="cd08411">
    <property type="entry name" value="PBP2_OxyR"/>
    <property type="match status" value="1"/>
</dbReference>
<gene>
    <name evidence="7" type="ORF">DES40_2389</name>
</gene>
<dbReference type="Gene3D" id="3.40.190.10">
    <property type="entry name" value="Periplasmic binding protein-like II"/>
    <property type="match status" value="2"/>
</dbReference>
<dbReference type="EMBL" id="RBII01000002">
    <property type="protein sequence ID" value="RKQ69587.1"/>
    <property type="molecule type" value="Genomic_DNA"/>
</dbReference>
<keyword evidence="3" id="KW-0238">DNA-binding</keyword>
<evidence type="ECO:0000256" key="3">
    <source>
        <dbReference type="ARBA" id="ARBA00023125"/>
    </source>
</evidence>
<keyword evidence="5" id="KW-0804">Transcription</keyword>
<organism evidence="7 8">
    <name type="scientific">Litorimonas taeanensis</name>
    <dbReference type="NCBI Taxonomy" id="568099"/>
    <lineage>
        <taxon>Bacteria</taxon>
        <taxon>Pseudomonadati</taxon>
        <taxon>Pseudomonadota</taxon>
        <taxon>Alphaproteobacteria</taxon>
        <taxon>Maricaulales</taxon>
        <taxon>Robiginitomaculaceae</taxon>
    </lineage>
</organism>
<dbReference type="GO" id="GO:0003700">
    <property type="term" value="F:DNA-binding transcription factor activity"/>
    <property type="evidence" value="ECO:0007669"/>
    <property type="project" value="InterPro"/>
</dbReference>
<accession>A0A420WF25</accession>
<dbReference type="PANTHER" id="PTHR30346">
    <property type="entry name" value="TRANSCRIPTIONAL DUAL REGULATOR HCAR-RELATED"/>
    <property type="match status" value="1"/>
</dbReference>
<dbReference type="Pfam" id="PF03466">
    <property type="entry name" value="LysR_substrate"/>
    <property type="match status" value="1"/>
</dbReference>
<dbReference type="InParanoid" id="A0A420WF25"/>
<keyword evidence="4" id="KW-0010">Activator</keyword>
<dbReference type="GO" id="GO:0003677">
    <property type="term" value="F:DNA binding"/>
    <property type="evidence" value="ECO:0007669"/>
    <property type="project" value="UniProtKB-KW"/>
</dbReference>
<keyword evidence="8" id="KW-1185">Reference proteome</keyword>
<dbReference type="PANTHER" id="PTHR30346:SF26">
    <property type="entry name" value="HYDROGEN PEROXIDE-INDUCIBLE GENES ACTIVATOR"/>
    <property type="match status" value="1"/>
</dbReference>
<dbReference type="SUPFAM" id="SSF53850">
    <property type="entry name" value="Periplasmic binding protein-like II"/>
    <property type="match status" value="1"/>
</dbReference>
<evidence type="ECO:0000259" key="6">
    <source>
        <dbReference type="PROSITE" id="PS50931"/>
    </source>
</evidence>
<proteinExistence type="inferred from homology"/>
<dbReference type="InterPro" id="IPR036388">
    <property type="entry name" value="WH-like_DNA-bd_sf"/>
</dbReference>
<dbReference type="Proteomes" id="UP000282211">
    <property type="component" value="Unassembled WGS sequence"/>
</dbReference>
<dbReference type="PRINTS" id="PR00039">
    <property type="entry name" value="HTHLYSR"/>
</dbReference>
<sequence>MTLRDLEYICAVADFKHFGKAAEACFVSQPTLSGQIKKLEEQLGVILFERSHKGIRVTDTGKEIITIAREATDAARRIKSVAAAAQDPLAGTISLGLIPTVAPYLIPRFVRNIQSELKNLSVNYREDITDRLIEALISGELDVAVLATPPEDESLTAIELYSEPFWLIFPKGHILDSSETVSMTDVKDEDVLLLTEGHCFRDQALSICRPPQKRRRQSLRATSLETLINLVASGQGVTLVPALAMRGGWTHDLDLSSRELSDKGAARQIYLTYRKQFPRVKAVRALADIIRKGLPESVKTE</sequence>
<evidence type="ECO:0000256" key="1">
    <source>
        <dbReference type="ARBA" id="ARBA00009437"/>
    </source>
</evidence>
<feature type="domain" description="HTH lysR-type" evidence="6">
    <location>
        <begin position="1"/>
        <end position="58"/>
    </location>
</feature>
<dbReference type="FunCoup" id="A0A420WF25">
    <property type="interactions" value="190"/>
</dbReference>
<evidence type="ECO:0000256" key="5">
    <source>
        <dbReference type="ARBA" id="ARBA00023163"/>
    </source>
</evidence>
<evidence type="ECO:0000256" key="2">
    <source>
        <dbReference type="ARBA" id="ARBA00023015"/>
    </source>
</evidence>
<dbReference type="GO" id="GO:0032993">
    <property type="term" value="C:protein-DNA complex"/>
    <property type="evidence" value="ECO:0007669"/>
    <property type="project" value="TreeGrafter"/>
</dbReference>
<name>A0A420WF25_9PROT</name>
<evidence type="ECO:0000313" key="8">
    <source>
        <dbReference type="Proteomes" id="UP000282211"/>
    </source>
</evidence>
<dbReference type="Pfam" id="PF00126">
    <property type="entry name" value="HTH_1"/>
    <property type="match status" value="1"/>
</dbReference>
<dbReference type="RefSeq" id="WP_121102434.1">
    <property type="nucleotide sequence ID" value="NZ_RBII01000002.1"/>
</dbReference>
<comment type="caution">
    <text evidence="7">The sequence shown here is derived from an EMBL/GenBank/DDBJ whole genome shotgun (WGS) entry which is preliminary data.</text>
</comment>
<dbReference type="InterPro" id="IPR036390">
    <property type="entry name" value="WH_DNA-bd_sf"/>
</dbReference>
<dbReference type="Gene3D" id="1.10.10.10">
    <property type="entry name" value="Winged helix-like DNA-binding domain superfamily/Winged helix DNA-binding domain"/>
    <property type="match status" value="1"/>
</dbReference>
<dbReference type="OrthoDB" id="9775392at2"/>
<dbReference type="InterPro" id="IPR005119">
    <property type="entry name" value="LysR_subst-bd"/>
</dbReference>
<comment type="similarity">
    <text evidence="1">Belongs to the LysR transcriptional regulatory family.</text>
</comment>
<evidence type="ECO:0000256" key="4">
    <source>
        <dbReference type="ARBA" id="ARBA00023159"/>
    </source>
</evidence>
<reference evidence="7 8" key="1">
    <citation type="submission" date="2018-10" db="EMBL/GenBank/DDBJ databases">
        <title>Genomic Encyclopedia of Type Strains, Phase IV (KMG-IV): sequencing the most valuable type-strain genomes for metagenomic binning, comparative biology and taxonomic classification.</title>
        <authorList>
            <person name="Goeker M."/>
        </authorList>
    </citation>
    <scope>NUCLEOTIDE SEQUENCE [LARGE SCALE GENOMIC DNA]</scope>
    <source>
        <strain evidence="7 8">DSM 22008</strain>
    </source>
</reference>
<dbReference type="FunFam" id="1.10.10.10:FF:000001">
    <property type="entry name" value="LysR family transcriptional regulator"/>
    <property type="match status" value="1"/>
</dbReference>
<dbReference type="AlphaFoldDB" id="A0A420WF25"/>